<evidence type="ECO:0000256" key="4">
    <source>
        <dbReference type="ARBA" id="ARBA00022741"/>
    </source>
</evidence>
<feature type="compositionally biased region" description="Low complexity" evidence="9">
    <location>
        <begin position="226"/>
        <end position="242"/>
    </location>
</feature>
<dbReference type="GeneID" id="18916889"/>
<feature type="compositionally biased region" description="Basic residues" evidence="9">
    <location>
        <begin position="1138"/>
        <end position="1154"/>
    </location>
</feature>
<dbReference type="SUPFAM" id="SSF90123">
    <property type="entry name" value="ABC transporter transmembrane region"/>
    <property type="match status" value="1"/>
</dbReference>
<evidence type="ECO:0000256" key="7">
    <source>
        <dbReference type="ARBA" id="ARBA00023136"/>
    </source>
</evidence>
<dbReference type="CDD" id="cd18583">
    <property type="entry name" value="ABC_6TM_HMT1"/>
    <property type="match status" value="1"/>
</dbReference>
<dbReference type="KEGG" id="pco:PHACADRAFT_257573"/>
<protein>
    <recommendedName>
        <fullName evidence="16">ABC transporter</fullName>
    </recommendedName>
</protein>
<feature type="chain" id="PRO_5003885823" description="ABC transporter" evidence="11">
    <location>
        <begin position="27"/>
        <end position="1154"/>
    </location>
</feature>
<feature type="transmembrane region" description="Helical" evidence="10">
    <location>
        <begin position="50"/>
        <end position="76"/>
    </location>
</feature>
<dbReference type="InterPro" id="IPR036640">
    <property type="entry name" value="ABC1_TM_sf"/>
</dbReference>
<evidence type="ECO:0000256" key="2">
    <source>
        <dbReference type="ARBA" id="ARBA00022448"/>
    </source>
</evidence>
<dbReference type="RefSeq" id="XP_007396714.1">
    <property type="nucleotide sequence ID" value="XM_007396652.1"/>
</dbReference>
<feature type="transmembrane region" description="Helical" evidence="10">
    <location>
        <begin position="438"/>
        <end position="457"/>
    </location>
</feature>
<feature type="transmembrane region" description="Helical" evidence="10">
    <location>
        <begin position="524"/>
        <end position="543"/>
    </location>
</feature>
<keyword evidence="5" id="KW-0067">ATP-binding</keyword>
<comment type="subcellular location">
    <subcellularLocation>
        <location evidence="1">Membrane</location>
        <topology evidence="1">Multi-pass membrane protein</topology>
    </subcellularLocation>
</comment>
<evidence type="ECO:0000256" key="11">
    <source>
        <dbReference type="SAM" id="SignalP"/>
    </source>
</evidence>
<feature type="transmembrane region" description="Helical" evidence="10">
    <location>
        <begin position="88"/>
        <end position="106"/>
    </location>
</feature>
<dbReference type="Pfam" id="PF00664">
    <property type="entry name" value="ABC_membrane"/>
    <property type="match status" value="1"/>
</dbReference>
<evidence type="ECO:0000256" key="10">
    <source>
        <dbReference type="SAM" id="Phobius"/>
    </source>
</evidence>
<evidence type="ECO:0000256" key="9">
    <source>
        <dbReference type="SAM" id="MobiDB-lite"/>
    </source>
</evidence>
<keyword evidence="11" id="KW-0732">Signal</keyword>
<dbReference type="STRING" id="650164.K5WU82"/>
<sequence length="1154" mass="125744">MQTALFLLRVLSPTLLLLSALSIVTTRPPPPKSPSPIISVVVAARTPRRALILSLLSLSALTFLLDGLTFVVYAVFTKIWPKWTGIEVASIEGLTAFAGLAALGAWKDIHGVEVWFMKRVKAGVTWALLLDIAQVVLLGLTFREPFTIRALVHLVFPAFRVLLEIPLLAGLANPRVSYLPVQNGGDEEVPTSTSLLLPADHGAAPSTGLSPLAAEASKYGTFGTSRSAIPTASSPTTRAPTPVGSHIRIPRGKQSGSKGAEKEEIPLDPSWRELLRRFLNIAPYLWPSKSRPLRLLAAVCVLLVVIGRFVNFFVPLTFAEIVRVFETGSQTSVWPYLLFYVGLRFLQSSGGLSALRDTFWAPVMQYSDREMSMLSFTHLLNLSLSFHTHRKTGEVLRILDRGAAINHIFELLLFNIIPTFVDIFVALVFFVVYFEWTLAVVIFFVFSAYVSASVVLTRWRTKLRRQMNDRDIITRGIHTDCLLNYETVKYFSGEQHESERYADAIRQYQTVEFKVLVSLNVLNLIQNFIITLGLLLGSMIVALRVVRGESEPHEFVFFITYLAQLYGPLNMLGYIYRSINQSLVDTEKLLKLLNEPTDIIDRPDADDLIVEDGEIEFDNVTFSYDGRTTALNGVSFKVPKRSTVALVGESGSGKSTILRLLYRFYDLKVGEGRILIDGKDIRDVTQASLRKSIGVVPQDPVLFNASVGYNIGYGKFGASVEEIESATKAAQMHERILSFPDGYETKVGERGVRLSGGEKQRVAIARTLLKNPPILLLDEATSALDTSTEKDIQKALQHLMEGRSSLSIAHRLSTIRSADLILVLKEGQIVEQGTFGELLGKGGIFASMWADQISNEDGSSSVQAKMEPATGYAVEDAEPAKDKAEEIEVLAEEPLVVEPDVQPVEIPATGDVLVPEPPVEGELDTAAPDAEDEPKPAEESPAPVAFPISGSAIDLSEDGHSGHVLAASPDNSVAFPTDGDGAAPAAVAFPGSENQSTPNTPALSGGSSTPGVTFQNIPTPERSGTPDEGSTNEGKRRRTLSTQGVQRLARRISISGKRQGSGSSLPAAILNSFKRESSSLARESSKDGKDAAKDKAKDGSKDNLIVREDSSLALATEGSSRDSPNPSVSSDITQDKKKDKKKSKEKKRKSMGPM</sequence>
<keyword evidence="3 10" id="KW-0812">Transmembrane</keyword>
<accession>K5WU82</accession>
<dbReference type="GO" id="GO:0005524">
    <property type="term" value="F:ATP binding"/>
    <property type="evidence" value="ECO:0007669"/>
    <property type="project" value="UniProtKB-KW"/>
</dbReference>
<feature type="domain" description="ABC transmembrane type-1" evidence="13">
    <location>
        <begin position="298"/>
        <end position="581"/>
    </location>
</feature>
<feature type="transmembrane region" description="Helical" evidence="10">
    <location>
        <begin position="411"/>
        <end position="432"/>
    </location>
</feature>
<feature type="signal peptide" evidence="11">
    <location>
        <begin position="1"/>
        <end position="26"/>
    </location>
</feature>
<name>K5WU82_PHACS</name>
<dbReference type="InterPro" id="IPR027417">
    <property type="entry name" value="P-loop_NTPase"/>
</dbReference>
<dbReference type="PANTHER" id="PTHR24221">
    <property type="entry name" value="ATP-BINDING CASSETTE SUB-FAMILY B"/>
    <property type="match status" value="1"/>
</dbReference>
<dbReference type="GO" id="GO:0016887">
    <property type="term" value="F:ATP hydrolysis activity"/>
    <property type="evidence" value="ECO:0007669"/>
    <property type="project" value="InterPro"/>
</dbReference>
<dbReference type="PROSITE" id="PS00211">
    <property type="entry name" value="ABC_TRANSPORTER_1"/>
    <property type="match status" value="1"/>
</dbReference>
<keyword evidence="4" id="KW-0547">Nucleotide-binding</keyword>
<feature type="region of interest" description="Disordered" evidence="9">
    <location>
        <begin position="226"/>
        <end position="263"/>
    </location>
</feature>
<feature type="domain" description="ABC transporter" evidence="12">
    <location>
        <begin position="615"/>
        <end position="851"/>
    </location>
</feature>
<dbReference type="Pfam" id="PF00005">
    <property type="entry name" value="ABC_tran"/>
    <property type="match status" value="1"/>
</dbReference>
<dbReference type="InterPro" id="IPR003593">
    <property type="entry name" value="AAA+_ATPase"/>
</dbReference>
<evidence type="ECO:0000313" key="14">
    <source>
        <dbReference type="EMBL" id="EKM54007.1"/>
    </source>
</evidence>
<dbReference type="InParanoid" id="K5WU82"/>
<dbReference type="InterPro" id="IPR003439">
    <property type="entry name" value="ABC_transporter-like_ATP-bd"/>
</dbReference>
<dbReference type="HOGENOM" id="CLU_000604_6_4_1"/>
<evidence type="ECO:0000256" key="3">
    <source>
        <dbReference type="ARBA" id="ARBA00022692"/>
    </source>
</evidence>
<dbReference type="PANTHER" id="PTHR24221:SF648">
    <property type="entry name" value="ABC-TYPE TRANSPORTER ATR1"/>
    <property type="match status" value="1"/>
</dbReference>
<dbReference type="InterPro" id="IPR011527">
    <property type="entry name" value="ABC1_TM_dom"/>
</dbReference>
<feature type="region of interest" description="Disordered" evidence="9">
    <location>
        <begin position="908"/>
        <end position="1154"/>
    </location>
</feature>
<dbReference type="AlphaFoldDB" id="K5WU82"/>
<dbReference type="Gene3D" id="1.20.1560.10">
    <property type="entry name" value="ABC transporter type 1, transmembrane domain"/>
    <property type="match status" value="1"/>
</dbReference>
<dbReference type="EMBL" id="JH930473">
    <property type="protein sequence ID" value="EKM54007.1"/>
    <property type="molecule type" value="Genomic_DNA"/>
</dbReference>
<dbReference type="SMART" id="SM00382">
    <property type="entry name" value="AAA"/>
    <property type="match status" value="1"/>
</dbReference>
<feature type="compositionally biased region" description="Basic and acidic residues" evidence="9">
    <location>
        <begin position="1073"/>
        <end position="1110"/>
    </location>
</feature>
<feature type="transmembrane region" description="Helical" evidence="10">
    <location>
        <begin position="295"/>
        <end position="314"/>
    </location>
</feature>
<dbReference type="FunFam" id="3.40.50.300:FF:000287">
    <property type="entry name" value="Multidrug ABC transporter ATP-binding protein"/>
    <property type="match status" value="1"/>
</dbReference>
<comment type="similarity">
    <text evidence="8">Belongs to the ABC transporter superfamily. ABCB family. Heavy Metal importer (TC 3.A.1.210) subfamily.</text>
</comment>
<evidence type="ECO:0000256" key="5">
    <source>
        <dbReference type="ARBA" id="ARBA00022840"/>
    </source>
</evidence>
<evidence type="ECO:0000256" key="6">
    <source>
        <dbReference type="ARBA" id="ARBA00022989"/>
    </source>
</evidence>
<feature type="compositionally biased region" description="Low complexity" evidence="9">
    <location>
        <begin position="1121"/>
        <end position="1131"/>
    </location>
</feature>
<feature type="transmembrane region" description="Helical" evidence="10">
    <location>
        <begin position="126"/>
        <end position="142"/>
    </location>
</feature>
<dbReference type="PROSITE" id="PS50929">
    <property type="entry name" value="ABC_TM1F"/>
    <property type="match status" value="1"/>
</dbReference>
<evidence type="ECO:0008006" key="16">
    <source>
        <dbReference type="Google" id="ProtNLM"/>
    </source>
</evidence>
<feature type="transmembrane region" description="Helical" evidence="10">
    <location>
        <begin position="334"/>
        <end position="355"/>
    </location>
</feature>
<keyword evidence="6 10" id="KW-1133">Transmembrane helix</keyword>
<dbReference type="FunCoup" id="K5WU82">
    <property type="interactions" value="63"/>
</dbReference>
<evidence type="ECO:0000259" key="13">
    <source>
        <dbReference type="PROSITE" id="PS50929"/>
    </source>
</evidence>
<evidence type="ECO:0000313" key="15">
    <source>
        <dbReference type="Proteomes" id="UP000008370"/>
    </source>
</evidence>
<keyword evidence="7 10" id="KW-0472">Membrane</keyword>
<dbReference type="Gene3D" id="3.40.50.300">
    <property type="entry name" value="P-loop containing nucleotide triphosphate hydrolases"/>
    <property type="match status" value="1"/>
</dbReference>
<evidence type="ECO:0000256" key="8">
    <source>
        <dbReference type="ARBA" id="ARBA00024363"/>
    </source>
</evidence>
<dbReference type="PROSITE" id="PS50893">
    <property type="entry name" value="ABC_TRANSPORTER_2"/>
    <property type="match status" value="1"/>
</dbReference>
<evidence type="ECO:0000256" key="1">
    <source>
        <dbReference type="ARBA" id="ARBA00004141"/>
    </source>
</evidence>
<dbReference type="InterPro" id="IPR017871">
    <property type="entry name" value="ABC_transporter-like_CS"/>
</dbReference>
<gene>
    <name evidence="14" type="ORF">PHACADRAFT_257573</name>
</gene>
<evidence type="ECO:0000259" key="12">
    <source>
        <dbReference type="PROSITE" id="PS50893"/>
    </source>
</evidence>
<dbReference type="GO" id="GO:0016020">
    <property type="term" value="C:membrane"/>
    <property type="evidence" value="ECO:0007669"/>
    <property type="project" value="UniProtKB-SubCell"/>
</dbReference>
<dbReference type="SUPFAM" id="SSF52540">
    <property type="entry name" value="P-loop containing nucleoside triphosphate hydrolases"/>
    <property type="match status" value="1"/>
</dbReference>
<reference evidence="14 15" key="1">
    <citation type="journal article" date="2012" name="BMC Genomics">
        <title>Comparative genomics of the white-rot fungi, Phanerochaete carnosa and P. chrysosporium, to elucidate the genetic basis of the distinct wood types they colonize.</title>
        <authorList>
            <person name="Suzuki H."/>
            <person name="MacDonald J."/>
            <person name="Syed K."/>
            <person name="Salamov A."/>
            <person name="Hori C."/>
            <person name="Aerts A."/>
            <person name="Henrissat B."/>
            <person name="Wiebenga A."/>
            <person name="vanKuyk P.A."/>
            <person name="Barry K."/>
            <person name="Lindquist E."/>
            <person name="LaButti K."/>
            <person name="Lapidus A."/>
            <person name="Lucas S."/>
            <person name="Coutinho P."/>
            <person name="Gong Y."/>
            <person name="Samejima M."/>
            <person name="Mahadevan R."/>
            <person name="Abou-Zaid M."/>
            <person name="de Vries R.P."/>
            <person name="Igarashi K."/>
            <person name="Yadav J.S."/>
            <person name="Grigoriev I.V."/>
            <person name="Master E.R."/>
        </authorList>
    </citation>
    <scope>NUCLEOTIDE SEQUENCE [LARGE SCALE GENOMIC DNA]</scope>
    <source>
        <strain evidence="14 15">HHB-10118-sp</strain>
    </source>
</reference>
<dbReference type="InterPro" id="IPR039421">
    <property type="entry name" value="Type_1_exporter"/>
</dbReference>
<feature type="compositionally biased region" description="Polar residues" evidence="9">
    <location>
        <begin position="992"/>
        <end position="1018"/>
    </location>
</feature>
<keyword evidence="2" id="KW-0813">Transport</keyword>
<dbReference type="Proteomes" id="UP000008370">
    <property type="component" value="Unassembled WGS sequence"/>
</dbReference>
<dbReference type="OrthoDB" id="6500128at2759"/>
<proteinExistence type="inferred from homology"/>
<organism evidence="14 15">
    <name type="scientific">Phanerochaete carnosa (strain HHB-10118-sp)</name>
    <name type="common">White-rot fungus</name>
    <name type="synonym">Peniophora carnosa</name>
    <dbReference type="NCBI Taxonomy" id="650164"/>
    <lineage>
        <taxon>Eukaryota</taxon>
        <taxon>Fungi</taxon>
        <taxon>Dikarya</taxon>
        <taxon>Basidiomycota</taxon>
        <taxon>Agaricomycotina</taxon>
        <taxon>Agaricomycetes</taxon>
        <taxon>Polyporales</taxon>
        <taxon>Phanerochaetaceae</taxon>
        <taxon>Phanerochaete</taxon>
    </lineage>
</organism>
<dbReference type="GO" id="GO:0140359">
    <property type="term" value="F:ABC-type transporter activity"/>
    <property type="evidence" value="ECO:0007669"/>
    <property type="project" value="InterPro"/>
</dbReference>
<keyword evidence="15" id="KW-1185">Reference proteome</keyword>